<feature type="compositionally biased region" description="Low complexity" evidence="1">
    <location>
        <begin position="110"/>
        <end position="125"/>
    </location>
</feature>
<dbReference type="EMBL" id="CM002910">
    <property type="protein sequence ID" value="KMY91171.1"/>
    <property type="molecule type" value="Genomic_DNA"/>
</dbReference>
<proteinExistence type="predicted"/>
<dbReference type="OrthoDB" id="7841616at2759"/>
<dbReference type="Bgee" id="FBgn0189347">
    <property type="expression patterns" value="Expressed in adult organism"/>
</dbReference>
<dbReference type="AlphaFoldDB" id="A0A0J9R594"/>
<protein>
    <submittedName>
        <fullName evidence="2">Uncharacterized protein</fullName>
    </submittedName>
</protein>
<dbReference type="KEGG" id="dsi:Dsimw501_GD17799"/>
<feature type="compositionally biased region" description="Polar residues" evidence="1">
    <location>
        <begin position="92"/>
        <end position="101"/>
    </location>
</feature>
<dbReference type="Proteomes" id="UP000035880">
    <property type="component" value="Chromosome 2L"/>
</dbReference>
<sequence length="158" mass="17572">MQINARDGIQMNKAPGQNRILMLSPTRPVSCRRCVVINMANIPIHSTSAHQLRYKEPHSHIVSAFMKMQTTSTGSGKTPAETIKMHAKRQTTKAGNTSCRNMANMKPKPKTVTKTAAKITAHATHSNANSRQPKQAAKKRERAKFACIFTNFRSEKSE</sequence>
<accession>A0A0J9R594</accession>
<feature type="region of interest" description="Disordered" evidence="1">
    <location>
        <begin position="89"/>
        <end position="142"/>
    </location>
</feature>
<organism evidence="2 3">
    <name type="scientific">Drosophila simulans</name>
    <name type="common">Fruit fly</name>
    <dbReference type="NCBI Taxonomy" id="7240"/>
    <lineage>
        <taxon>Eukaryota</taxon>
        <taxon>Metazoa</taxon>
        <taxon>Ecdysozoa</taxon>
        <taxon>Arthropoda</taxon>
        <taxon>Hexapoda</taxon>
        <taxon>Insecta</taxon>
        <taxon>Pterygota</taxon>
        <taxon>Neoptera</taxon>
        <taxon>Endopterygota</taxon>
        <taxon>Diptera</taxon>
        <taxon>Brachycera</taxon>
        <taxon>Muscomorpha</taxon>
        <taxon>Ephydroidea</taxon>
        <taxon>Drosophilidae</taxon>
        <taxon>Drosophila</taxon>
        <taxon>Sophophora</taxon>
    </lineage>
</organism>
<gene>
    <name evidence="2" type="primary">Dsim\GD17799</name>
    <name evidence="2" type="ORF">Dsimw501_GD17799</name>
</gene>
<evidence type="ECO:0000313" key="2">
    <source>
        <dbReference type="EMBL" id="KMY91171.1"/>
    </source>
</evidence>
<evidence type="ECO:0000313" key="3">
    <source>
        <dbReference type="Proteomes" id="UP000035880"/>
    </source>
</evidence>
<name>A0A0J9R594_DROSI</name>
<evidence type="ECO:0000256" key="1">
    <source>
        <dbReference type="SAM" id="MobiDB-lite"/>
    </source>
</evidence>
<reference evidence="2 3" key="1">
    <citation type="journal article" date="2013" name="Genome Res.">
        <title>A second-generation assembly of the Drosophila simulans genome provides new insights into patterns of lineage-specific divergence.</title>
        <authorList>
            <person name="Hu T.T."/>
            <person name="Eisen M.B."/>
            <person name="Thornton K.R."/>
            <person name="Andolfatto P."/>
        </authorList>
    </citation>
    <scope>NUCLEOTIDE SEQUENCE [LARGE SCALE GENOMIC DNA]</scope>
    <source>
        <strain evidence="3">w501</strain>
    </source>
</reference>